<feature type="active site" evidence="9 11">
    <location>
        <position position="727"/>
    </location>
</feature>
<dbReference type="PRINTS" id="PR00830">
    <property type="entry name" value="ENDOLAPTASE"/>
</dbReference>
<dbReference type="InterPro" id="IPR003111">
    <property type="entry name" value="Lon_prtase_N"/>
</dbReference>
<evidence type="ECO:0000256" key="1">
    <source>
        <dbReference type="ARBA" id="ARBA00004496"/>
    </source>
</evidence>
<dbReference type="Gene3D" id="3.40.50.300">
    <property type="entry name" value="P-loop containing nucleotide triphosphate hydrolases"/>
    <property type="match status" value="1"/>
</dbReference>
<dbReference type="RefSeq" id="WP_110677517.1">
    <property type="nucleotide sequence ID" value="NZ_CP035631.1"/>
</dbReference>
<dbReference type="InterPro" id="IPR004815">
    <property type="entry name" value="Lon_bac/euk-typ"/>
</dbReference>
<evidence type="ECO:0000313" key="15">
    <source>
        <dbReference type="Proteomes" id="UP001321526"/>
    </source>
</evidence>
<dbReference type="GO" id="GO:0004252">
    <property type="term" value="F:serine-type endopeptidase activity"/>
    <property type="evidence" value="ECO:0007669"/>
    <property type="project" value="UniProtKB-EC"/>
</dbReference>
<keyword evidence="15" id="KW-1185">Reference proteome</keyword>
<gene>
    <name evidence="9" type="primary">lon</name>
    <name evidence="14" type="ORF">EVC62_15390</name>
</gene>
<dbReference type="NCBIfam" id="NF008053">
    <property type="entry name" value="PRK10787.1"/>
    <property type="match status" value="1"/>
</dbReference>
<evidence type="ECO:0000256" key="4">
    <source>
        <dbReference type="ARBA" id="ARBA00022741"/>
    </source>
</evidence>
<keyword evidence="8 9" id="KW-0346">Stress response</keyword>
<dbReference type="SMART" id="SM00382">
    <property type="entry name" value="AAA"/>
    <property type="match status" value="1"/>
</dbReference>
<evidence type="ECO:0000256" key="9">
    <source>
        <dbReference type="HAMAP-Rule" id="MF_01973"/>
    </source>
</evidence>
<protein>
    <recommendedName>
        <fullName evidence="9 10">Lon protease</fullName>
        <ecNumber evidence="9 10">3.4.21.53</ecNumber>
    </recommendedName>
    <alternativeName>
        <fullName evidence="9">ATP-dependent protease La</fullName>
    </alternativeName>
</protein>
<dbReference type="SUPFAM" id="SSF54211">
    <property type="entry name" value="Ribosomal protein S5 domain 2-like"/>
    <property type="match status" value="1"/>
</dbReference>
<evidence type="ECO:0000256" key="6">
    <source>
        <dbReference type="ARBA" id="ARBA00022825"/>
    </source>
</evidence>
<dbReference type="CDD" id="cd19500">
    <property type="entry name" value="RecA-like_Lon"/>
    <property type="match status" value="1"/>
</dbReference>
<evidence type="ECO:0000259" key="12">
    <source>
        <dbReference type="PROSITE" id="PS51786"/>
    </source>
</evidence>
<dbReference type="InterPro" id="IPR027543">
    <property type="entry name" value="Lon_bac"/>
</dbReference>
<dbReference type="Gene3D" id="1.20.58.1480">
    <property type="match status" value="1"/>
</dbReference>
<dbReference type="InterPro" id="IPR027417">
    <property type="entry name" value="P-loop_NTPase"/>
</dbReference>
<dbReference type="Pfam" id="PF00004">
    <property type="entry name" value="AAA"/>
    <property type="match status" value="1"/>
</dbReference>
<dbReference type="Gene3D" id="3.30.230.10">
    <property type="match status" value="1"/>
</dbReference>
<comment type="induction">
    <text evidence="9">By heat shock.</text>
</comment>
<comment type="subcellular location">
    <subcellularLocation>
        <location evidence="1 9 10">Cytoplasm</location>
    </subcellularLocation>
</comment>
<evidence type="ECO:0000259" key="13">
    <source>
        <dbReference type="PROSITE" id="PS51787"/>
    </source>
</evidence>
<dbReference type="EC" id="3.4.21.53" evidence="9 10"/>
<comment type="similarity">
    <text evidence="9 10 11">Belongs to the peptidase S16 family.</text>
</comment>
<name>A0ABY8FL29_9GAMM</name>
<keyword evidence="5 9" id="KW-0378">Hydrolase</keyword>
<keyword evidence="4 9" id="KW-0547">Nucleotide-binding</keyword>
<dbReference type="PANTHER" id="PTHR10046">
    <property type="entry name" value="ATP DEPENDENT LON PROTEASE FAMILY MEMBER"/>
    <property type="match status" value="1"/>
</dbReference>
<comment type="subunit">
    <text evidence="9 10">Homohexamer. Organized in a ring with a central cavity.</text>
</comment>
<dbReference type="InterPro" id="IPR046336">
    <property type="entry name" value="Lon_prtase_N_sf"/>
</dbReference>
<dbReference type="EMBL" id="CP035631">
    <property type="protein sequence ID" value="WFF42765.1"/>
    <property type="molecule type" value="Genomic_DNA"/>
</dbReference>
<dbReference type="PIRSF" id="PIRSF001174">
    <property type="entry name" value="Lon_proteas"/>
    <property type="match status" value="1"/>
</dbReference>
<dbReference type="InterPro" id="IPR054594">
    <property type="entry name" value="Lon_lid"/>
</dbReference>
<evidence type="ECO:0000256" key="3">
    <source>
        <dbReference type="ARBA" id="ARBA00022670"/>
    </source>
</evidence>
<evidence type="ECO:0000256" key="7">
    <source>
        <dbReference type="ARBA" id="ARBA00022840"/>
    </source>
</evidence>
<evidence type="ECO:0000256" key="2">
    <source>
        <dbReference type="ARBA" id="ARBA00022490"/>
    </source>
</evidence>
<dbReference type="PROSITE" id="PS51787">
    <property type="entry name" value="LON_N"/>
    <property type="match status" value="1"/>
</dbReference>
<keyword evidence="6 9" id="KW-0720">Serine protease</keyword>
<dbReference type="InterPro" id="IPR003959">
    <property type="entry name" value="ATPase_AAA_core"/>
</dbReference>
<accession>A0ABY8FL29</accession>
<dbReference type="InterPro" id="IPR008269">
    <property type="entry name" value="Lon_proteolytic"/>
</dbReference>
<organism evidence="14 15">
    <name type="scientific">Salinicola endophyticus</name>
    <dbReference type="NCBI Taxonomy" id="1949083"/>
    <lineage>
        <taxon>Bacteria</taxon>
        <taxon>Pseudomonadati</taxon>
        <taxon>Pseudomonadota</taxon>
        <taxon>Gammaproteobacteria</taxon>
        <taxon>Oceanospirillales</taxon>
        <taxon>Halomonadaceae</taxon>
        <taxon>Salinicola</taxon>
    </lineage>
</organism>
<evidence type="ECO:0000256" key="10">
    <source>
        <dbReference type="PIRNR" id="PIRNR001174"/>
    </source>
</evidence>
<dbReference type="SUPFAM" id="SSF52540">
    <property type="entry name" value="P-loop containing nucleoside triphosphate hydrolases"/>
    <property type="match status" value="1"/>
</dbReference>
<reference evidence="14 15" key="1">
    <citation type="submission" date="2019-01" db="EMBL/GenBank/DDBJ databases">
        <title>Genome sequence of Salinicola endophyticus REST5.</title>
        <authorList>
            <person name="Nascimento F.X."/>
        </authorList>
    </citation>
    <scope>NUCLEOTIDE SEQUENCE [LARGE SCALE GENOMIC DNA]</scope>
    <source>
        <strain evidence="14 15">REST5</strain>
    </source>
</reference>
<dbReference type="Pfam" id="PF02190">
    <property type="entry name" value="LON_substr_bdg"/>
    <property type="match status" value="1"/>
</dbReference>
<dbReference type="InterPro" id="IPR014721">
    <property type="entry name" value="Ribsml_uS5_D2-typ_fold_subgr"/>
</dbReference>
<dbReference type="Gene3D" id="1.10.8.60">
    <property type="match status" value="1"/>
</dbReference>
<keyword evidence="2 9" id="KW-0963">Cytoplasm</keyword>
<dbReference type="HAMAP" id="MF_01973">
    <property type="entry name" value="lon_bact"/>
    <property type="match status" value="1"/>
</dbReference>
<dbReference type="Proteomes" id="UP001321526">
    <property type="component" value="Chromosome"/>
</dbReference>
<dbReference type="Pfam" id="PF22667">
    <property type="entry name" value="Lon_lid"/>
    <property type="match status" value="1"/>
</dbReference>
<feature type="domain" description="Lon N-terminal" evidence="13">
    <location>
        <begin position="11"/>
        <end position="205"/>
    </location>
</feature>
<dbReference type="PROSITE" id="PS51786">
    <property type="entry name" value="LON_PROTEOLYTIC"/>
    <property type="match status" value="1"/>
</dbReference>
<dbReference type="InterPro" id="IPR020568">
    <property type="entry name" value="Ribosomal_Su5_D2-typ_SF"/>
</dbReference>
<dbReference type="InterPro" id="IPR027065">
    <property type="entry name" value="Lon_Prtase"/>
</dbReference>
<dbReference type="InterPro" id="IPR015947">
    <property type="entry name" value="PUA-like_sf"/>
</dbReference>
<evidence type="ECO:0000313" key="14">
    <source>
        <dbReference type="EMBL" id="WFF42765.1"/>
    </source>
</evidence>
<feature type="active site" evidence="9 11">
    <location>
        <position position="684"/>
    </location>
</feature>
<evidence type="ECO:0000256" key="8">
    <source>
        <dbReference type="ARBA" id="ARBA00023016"/>
    </source>
</evidence>
<feature type="binding site" evidence="9">
    <location>
        <begin position="357"/>
        <end position="364"/>
    </location>
    <ligand>
        <name>ATP</name>
        <dbReference type="ChEBI" id="CHEBI:30616"/>
    </ligand>
</feature>
<feature type="domain" description="Lon proteolytic" evidence="12">
    <location>
        <begin position="597"/>
        <end position="778"/>
    </location>
</feature>
<evidence type="ECO:0000256" key="5">
    <source>
        <dbReference type="ARBA" id="ARBA00022801"/>
    </source>
</evidence>
<proteinExistence type="evidence at transcript level"/>
<comment type="function">
    <text evidence="9">ATP-dependent serine protease that mediates the selective degradation of mutant and abnormal proteins as well as certain short-lived regulatory proteins. Required for cellular homeostasis and for survival from DNA damage and developmental changes induced by stress. Degrades polypeptides processively to yield small peptide fragments that are 5 to 10 amino acids long. Binds to DNA in a double-stranded, site-specific manner.</text>
</comment>
<dbReference type="InterPro" id="IPR003593">
    <property type="entry name" value="AAA+_ATPase"/>
</dbReference>
<dbReference type="Pfam" id="PF05362">
    <property type="entry name" value="Lon_C"/>
    <property type="match status" value="1"/>
</dbReference>
<dbReference type="NCBIfam" id="TIGR00763">
    <property type="entry name" value="lon"/>
    <property type="match status" value="1"/>
</dbReference>
<dbReference type="Gene3D" id="2.30.130.40">
    <property type="entry name" value="LON domain-like"/>
    <property type="match status" value="1"/>
</dbReference>
<evidence type="ECO:0000256" key="11">
    <source>
        <dbReference type="PROSITE-ProRule" id="PRU01122"/>
    </source>
</evidence>
<keyword evidence="3 9" id="KW-0645">Protease</keyword>
<dbReference type="SUPFAM" id="SSF88697">
    <property type="entry name" value="PUA domain-like"/>
    <property type="match status" value="1"/>
</dbReference>
<comment type="catalytic activity">
    <reaction evidence="9 10 11">
        <text>Hydrolysis of proteins in presence of ATP.</text>
        <dbReference type="EC" id="3.4.21.53"/>
    </reaction>
</comment>
<keyword evidence="7 9" id="KW-0067">ATP-binding</keyword>
<sequence>MAQSSDQTLKLPLLPLRDVVVYPQMVIPLFVGREKSIRALETAMESDKRVLLVAQREAAHDDPGADDLFGVGTVADIKQLLKLPDGTVKVLIEGAFRVDVQRVVEEEGGYIAADATPRDSEPLSEREQESLVRVLLNQFEQYVKLSKKVPSEVLSSLQEIEDPSRLVDTICAHLSLKIDDKQELLEMDRVRDRIEHLMALIESEIDLLQVEKRIRSRVKDQMEKSQREYYLNEQMKAIQKEMGELENVPNEAEKYEQRIQEAGMPQEAVDKATQELNKLKMMSPTSAEATVVRSYLDWVLSVPWKKRTRVKHDLPLAAKVLDEDHHGLEEVKERILEYLAVQKRVKKLKGPVLCLVGPPGVGKTSLGQSIARATNRRYVRLALGGVRDESEIRGHRRTYIGSLPGKLIQRMSKAGVRNPLFLLDEVDKIGMDHRGDPASALLEVLDPEQNDKFNDHYLELDYDLSDVMFICTANSMNIPGPLLDRMEVIRLPGYTEDEKLAIAKRYLVPKQLKANGLKDQELTFGDEAVLELIRYYTREAGVRELERQIAKVCRKVLRERLEAEKGQGAQAGQTLAAADIDRYAGVRRYSYGLADQDDQVGRVTGLAWTSVGGELLYIESVVTPGKGRLNKTGSLGDVMKESVSAAHTVVRARAPQLGIDPERFEKEDLHIHVPEGATPKDGPSAGIGMVTAMISAYSGRAVRCDVAMTGEVNLRGEVMPIGGLKEKLLAARRGGIKTVLIPEENRRDLKEVPDNIKSALDIRPVKWIDEVLAVALTNPLEVDEKRADDAASSQANVSTH</sequence>
<dbReference type="SMART" id="SM00464">
    <property type="entry name" value="LON"/>
    <property type="match status" value="1"/>
</dbReference>
<dbReference type="Gene3D" id="1.20.5.5270">
    <property type="match status" value="1"/>
</dbReference>